<dbReference type="CDD" id="cd17928">
    <property type="entry name" value="DEXDc_SecA"/>
    <property type="match status" value="1"/>
</dbReference>
<dbReference type="PROSITE" id="PS51192">
    <property type="entry name" value="HELICASE_ATP_BIND_1"/>
    <property type="match status" value="1"/>
</dbReference>
<dbReference type="Proteomes" id="UP000177594">
    <property type="component" value="Unassembled WGS sequence"/>
</dbReference>
<dbReference type="GO" id="GO:0006605">
    <property type="term" value="P:protein targeting"/>
    <property type="evidence" value="ECO:0007669"/>
    <property type="project" value="UniProtKB-UniRule"/>
</dbReference>
<dbReference type="GO" id="GO:0005886">
    <property type="term" value="C:plasma membrane"/>
    <property type="evidence" value="ECO:0007669"/>
    <property type="project" value="UniProtKB-SubCell"/>
</dbReference>
<comment type="function">
    <text evidence="15">Part of the Sec protein translocase complex. Interacts with the SecYEG preprotein conducting channel. Has a central role in coupling the hydrolysis of ATP to the transfer of proteins into and across the cell membrane, serving as an ATP-driven molecular motor driving the stepwise translocation of polypeptide chains across the membrane.</text>
</comment>
<reference evidence="20 21" key="1">
    <citation type="journal article" date="2016" name="Nat. Commun.">
        <title>Thousands of microbial genomes shed light on interconnected biogeochemical processes in an aquifer system.</title>
        <authorList>
            <person name="Anantharaman K."/>
            <person name="Brown C.T."/>
            <person name="Hug L.A."/>
            <person name="Sharon I."/>
            <person name="Castelle C.J."/>
            <person name="Probst A.J."/>
            <person name="Thomas B.C."/>
            <person name="Singh A."/>
            <person name="Wilkins M.J."/>
            <person name="Karaoz U."/>
            <person name="Brodie E.L."/>
            <person name="Williams K.H."/>
            <person name="Hubbard S.S."/>
            <person name="Banfield J.F."/>
        </authorList>
    </citation>
    <scope>NUCLEOTIDE SEQUENCE [LARGE SCALE GENOMIC DNA]</scope>
</reference>
<dbReference type="InterPro" id="IPR027417">
    <property type="entry name" value="P-loop_NTPase"/>
</dbReference>
<feature type="domain" description="Helicase C-terminal" evidence="18">
    <location>
        <begin position="465"/>
        <end position="626"/>
    </location>
</feature>
<dbReference type="InterPro" id="IPR014001">
    <property type="entry name" value="Helicase_ATP-bd"/>
</dbReference>
<dbReference type="Pfam" id="PF07516">
    <property type="entry name" value="SecA_SW"/>
    <property type="match status" value="1"/>
</dbReference>
<evidence type="ECO:0000256" key="1">
    <source>
        <dbReference type="ARBA" id="ARBA00001947"/>
    </source>
</evidence>
<evidence type="ECO:0000259" key="17">
    <source>
        <dbReference type="PROSITE" id="PS51192"/>
    </source>
</evidence>
<organism evidence="20 21">
    <name type="scientific">Candidatus Yanofskybacteria bacterium RIFCSPHIGHO2_01_FULL_39_8b</name>
    <dbReference type="NCBI Taxonomy" id="1802659"/>
    <lineage>
        <taxon>Bacteria</taxon>
        <taxon>Candidatus Yanofskyibacteriota</taxon>
    </lineage>
</organism>
<dbReference type="SUPFAM" id="SSF81886">
    <property type="entry name" value="Helical scaffold and wing domains of SecA"/>
    <property type="match status" value="1"/>
</dbReference>
<dbReference type="GO" id="GO:0031522">
    <property type="term" value="C:cell envelope Sec protein transport complex"/>
    <property type="evidence" value="ECO:0007669"/>
    <property type="project" value="TreeGrafter"/>
</dbReference>
<name>A0A1F8E9S4_9BACT</name>
<dbReference type="GO" id="GO:0005524">
    <property type="term" value="F:ATP binding"/>
    <property type="evidence" value="ECO:0007669"/>
    <property type="project" value="UniProtKB-UniRule"/>
</dbReference>
<feature type="domain" description="SecA family profile" evidence="19">
    <location>
        <begin position="1"/>
        <end position="627"/>
    </location>
</feature>
<evidence type="ECO:0000256" key="12">
    <source>
        <dbReference type="ARBA" id="ARBA00022967"/>
    </source>
</evidence>
<evidence type="ECO:0000256" key="11">
    <source>
        <dbReference type="ARBA" id="ARBA00022927"/>
    </source>
</evidence>
<evidence type="ECO:0000256" key="4">
    <source>
        <dbReference type="ARBA" id="ARBA00022448"/>
    </source>
</evidence>
<comment type="similarity">
    <text evidence="3 15 16">Belongs to the SecA family.</text>
</comment>
<dbReference type="InterPro" id="IPR014018">
    <property type="entry name" value="SecA_motor_DEAD"/>
</dbReference>
<dbReference type="SMART" id="SM00958">
    <property type="entry name" value="SecA_PP_bind"/>
    <property type="match status" value="1"/>
</dbReference>
<dbReference type="FunFam" id="3.90.1440.10:FF:000002">
    <property type="entry name" value="Protein translocase subunit SecA"/>
    <property type="match status" value="1"/>
</dbReference>
<keyword evidence="4 15" id="KW-0813">Transport</keyword>
<dbReference type="InterPro" id="IPR004027">
    <property type="entry name" value="SEC_C_motif"/>
</dbReference>
<sequence>MSFLNTIFGDANERYVKSLEPIVEKINELEKEFQGFSDEELKAKTAEFKQRLNGSHDEPLNLDDILPEAFAAVREASKRTLGQRHFDVQLMGGIVLHQGKIAEMRTGEGKTLVATLSAYLNALTGKGVHIVTVNDYLARRDAAWMGQIYNALGLTIGCINHDQSYIYDAIHSSFAKASEDKQKKDDELDKERDTLGSFHVVYEFLRPVTKKEAYSVDITYGTNNEYGFDYLRDNMAYAKENMSQRQGEFSFAIVDEVDSILIDEARTPLIISAPDSDSGNLYQTFSKIVPRFVENKDYNVDEKLKAVSITEAGIEKVEKALGLSNIYDQGEVRYVHHMEQALKAIVLFKRDRDYVVKDGEVIIVDEFTGRLMPGRRWSEGLHQAVEAKEGVNVQKESRTLATITFQNYFRLYKKLAGMTGTARTSAEEFHKVYNIDVVSVPTNKPAIRRDMSDKIYKTETGKFKAVAKEVKELNEKGQPVLIGTVSIEKNELMSKLLEREGVRHNVLNAKQHEREAELHAQAGRFSAVTVATNMAGRGVDIILGGNPQDPEEAQRVRDLGGLHVIGTERHEARRIDDQLRGRAGRQGDPGSSQFFVSTEDDVIRVFGGDRLKNLMETLGVGEEDVIENRFISRAIEQAQSRIEGHNFDIRKYVLEYDDVMNKHREAIYRLRREVLFSENIKETILGYVLDTISRIVTFHAPEDEASEWNIEEIAESIRVIIVKDGTLHSDLIEITKDRDFHKLSEFVFNYVTKAYEEKEKEISREMMRQLEKFVLLRTVDELWMDHIETMEQLRDSVRLRAYGQRDPLIEYKIEGQKMFEQLQDAIKGQVANMIFKVSMMQQPREVRMEERRPDIITNDQPIQQAQGPEFIEGQLMTNNKKESLVVSRNIGRNDPCWCGSGKKFKKCHGK</sequence>
<dbReference type="NCBIfam" id="TIGR00963">
    <property type="entry name" value="secA"/>
    <property type="match status" value="1"/>
</dbReference>
<evidence type="ECO:0000256" key="10">
    <source>
        <dbReference type="ARBA" id="ARBA00022840"/>
    </source>
</evidence>
<dbReference type="FunFam" id="3.40.50.300:FF:000429">
    <property type="entry name" value="Preprotein translocase subunit SecA"/>
    <property type="match status" value="1"/>
</dbReference>
<dbReference type="GO" id="GO:0065002">
    <property type="term" value="P:intracellular protein transmembrane transport"/>
    <property type="evidence" value="ECO:0007669"/>
    <property type="project" value="UniProtKB-UniRule"/>
</dbReference>
<feature type="binding site" evidence="15">
    <location>
        <begin position="107"/>
        <end position="111"/>
    </location>
    <ligand>
        <name>ATP</name>
        <dbReference type="ChEBI" id="CHEBI:30616"/>
    </ligand>
</feature>
<evidence type="ECO:0000256" key="8">
    <source>
        <dbReference type="ARBA" id="ARBA00022741"/>
    </source>
</evidence>
<dbReference type="InterPro" id="IPR011115">
    <property type="entry name" value="SecA_DEAD"/>
</dbReference>
<evidence type="ECO:0000256" key="13">
    <source>
        <dbReference type="ARBA" id="ARBA00023010"/>
    </source>
</evidence>
<dbReference type="Gene3D" id="3.90.1440.10">
    <property type="entry name" value="SecA, preprotein cross-linking domain"/>
    <property type="match status" value="1"/>
</dbReference>
<dbReference type="InterPro" id="IPR036670">
    <property type="entry name" value="SecA_X-link_sf"/>
</dbReference>
<keyword evidence="13 15" id="KW-0811">Translocation</keyword>
<gene>
    <name evidence="15" type="primary">secA</name>
    <name evidence="20" type="ORF">A2817_01060</name>
</gene>
<keyword evidence="10 15" id="KW-0067">ATP-binding</keyword>
<evidence type="ECO:0000256" key="14">
    <source>
        <dbReference type="ARBA" id="ARBA00023136"/>
    </source>
</evidence>
<dbReference type="GO" id="GO:0008564">
    <property type="term" value="F:protein-exporting ATPase activity"/>
    <property type="evidence" value="ECO:0007669"/>
    <property type="project" value="UniProtKB-EC"/>
</dbReference>
<feature type="binding site" evidence="15">
    <location>
        <position position="89"/>
    </location>
    <ligand>
        <name>ATP</name>
        <dbReference type="ChEBI" id="CHEBI:30616"/>
    </ligand>
</feature>
<dbReference type="InterPro" id="IPR011130">
    <property type="entry name" value="SecA_preprotein_X-link_dom"/>
</dbReference>
<dbReference type="EC" id="7.4.2.8" evidence="15"/>
<evidence type="ECO:0000256" key="6">
    <source>
        <dbReference type="ARBA" id="ARBA00022490"/>
    </source>
</evidence>
<dbReference type="InterPro" id="IPR011116">
    <property type="entry name" value="SecA_Wing/Scaffold"/>
</dbReference>
<dbReference type="PRINTS" id="PR00906">
    <property type="entry name" value="SECA"/>
</dbReference>
<dbReference type="Pfam" id="PF02810">
    <property type="entry name" value="SEC-C"/>
    <property type="match status" value="1"/>
</dbReference>
<keyword evidence="5 15" id="KW-1003">Cell membrane</keyword>
<feature type="domain" description="Helicase ATP-binding" evidence="17">
    <location>
        <begin position="91"/>
        <end position="293"/>
    </location>
</feature>
<dbReference type="InterPro" id="IPR001650">
    <property type="entry name" value="Helicase_C-like"/>
</dbReference>
<dbReference type="PANTHER" id="PTHR30612">
    <property type="entry name" value="SECA INNER MEMBRANE COMPONENT OF SEC PROTEIN SECRETION SYSTEM"/>
    <property type="match status" value="1"/>
</dbReference>
<dbReference type="InterPro" id="IPR000185">
    <property type="entry name" value="SecA"/>
</dbReference>
<evidence type="ECO:0000256" key="9">
    <source>
        <dbReference type="ARBA" id="ARBA00022833"/>
    </source>
</evidence>
<comment type="subcellular location">
    <subcellularLocation>
        <location evidence="15">Cell membrane</location>
        <topology evidence="15">Peripheral membrane protein</topology>
        <orientation evidence="15">Cytoplasmic side</orientation>
    </subcellularLocation>
    <subcellularLocation>
        <location evidence="15">Cytoplasm</location>
    </subcellularLocation>
    <subcellularLocation>
        <location evidence="2">Membrane</location>
        <topology evidence="2">Peripheral membrane protein</topology>
    </subcellularLocation>
    <text evidence="15">Distribution is 50-50.</text>
</comment>
<dbReference type="PROSITE" id="PS01312">
    <property type="entry name" value="SECA"/>
    <property type="match status" value="1"/>
</dbReference>
<dbReference type="PROSITE" id="PS51194">
    <property type="entry name" value="HELICASE_CTER"/>
    <property type="match status" value="1"/>
</dbReference>
<dbReference type="HAMAP" id="MF_01382">
    <property type="entry name" value="SecA"/>
    <property type="match status" value="1"/>
</dbReference>
<dbReference type="Gene3D" id="1.10.3060.10">
    <property type="entry name" value="Helical scaffold and wing domains of SecA"/>
    <property type="match status" value="1"/>
</dbReference>
<comment type="cofactor">
    <cofactor evidence="1">
        <name>Zn(2+)</name>
        <dbReference type="ChEBI" id="CHEBI:29105"/>
    </cofactor>
</comment>
<keyword evidence="9" id="KW-0862">Zinc</keyword>
<keyword evidence="11 15" id="KW-0653">Protein transport</keyword>
<comment type="caution">
    <text evidence="20">The sequence shown here is derived from an EMBL/GenBank/DDBJ whole genome shotgun (WGS) entry which is preliminary data.</text>
</comment>
<dbReference type="GO" id="GO:0046872">
    <property type="term" value="F:metal ion binding"/>
    <property type="evidence" value="ECO:0007669"/>
    <property type="project" value="UniProtKB-KW"/>
</dbReference>
<evidence type="ECO:0000313" key="20">
    <source>
        <dbReference type="EMBL" id="OGM96878.1"/>
    </source>
</evidence>
<feature type="binding site" evidence="15">
    <location>
        <position position="540"/>
    </location>
    <ligand>
        <name>ATP</name>
        <dbReference type="ChEBI" id="CHEBI:30616"/>
    </ligand>
</feature>
<keyword evidence="8 15" id="KW-0547">Nucleotide-binding</keyword>
<dbReference type="GO" id="GO:0005829">
    <property type="term" value="C:cytosol"/>
    <property type="evidence" value="ECO:0007669"/>
    <property type="project" value="TreeGrafter"/>
</dbReference>
<comment type="subunit">
    <text evidence="15">Monomer and homodimer. Part of the essential Sec protein translocation apparatus which comprises SecA, SecYEG and auxiliary proteins SecDF. Other proteins may also be involved.</text>
</comment>
<dbReference type="SUPFAM" id="SSF81767">
    <property type="entry name" value="Pre-protein crosslinking domain of SecA"/>
    <property type="match status" value="1"/>
</dbReference>
<dbReference type="PANTHER" id="PTHR30612:SF0">
    <property type="entry name" value="CHLOROPLAST PROTEIN-TRANSPORTING ATPASE"/>
    <property type="match status" value="1"/>
</dbReference>
<dbReference type="GO" id="GO:0043952">
    <property type="term" value="P:protein transport by the Sec complex"/>
    <property type="evidence" value="ECO:0007669"/>
    <property type="project" value="TreeGrafter"/>
</dbReference>
<accession>A0A1F8E9S4</accession>
<evidence type="ECO:0000256" key="5">
    <source>
        <dbReference type="ARBA" id="ARBA00022475"/>
    </source>
</evidence>
<dbReference type="InterPro" id="IPR036266">
    <property type="entry name" value="SecA_Wing/Scaffold_sf"/>
</dbReference>
<dbReference type="CDD" id="cd18803">
    <property type="entry name" value="SF2_C_secA"/>
    <property type="match status" value="1"/>
</dbReference>
<evidence type="ECO:0000256" key="15">
    <source>
        <dbReference type="HAMAP-Rule" id="MF_01382"/>
    </source>
</evidence>
<dbReference type="AlphaFoldDB" id="A0A1F8E9S4"/>
<keyword evidence="14 15" id="KW-0472">Membrane</keyword>
<dbReference type="Gene3D" id="3.40.50.300">
    <property type="entry name" value="P-loop containing nucleotide triphosphate hydrolases"/>
    <property type="match status" value="3"/>
</dbReference>
<evidence type="ECO:0000256" key="16">
    <source>
        <dbReference type="RuleBase" id="RU003874"/>
    </source>
</evidence>
<dbReference type="SMART" id="SM00957">
    <property type="entry name" value="SecA_DEAD"/>
    <property type="match status" value="1"/>
</dbReference>
<keyword evidence="7" id="KW-0479">Metal-binding</keyword>
<evidence type="ECO:0000256" key="2">
    <source>
        <dbReference type="ARBA" id="ARBA00004170"/>
    </source>
</evidence>
<evidence type="ECO:0000259" key="18">
    <source>
        <dbReference type="PROSITE" id="PS51194"/>
    </source>
</evidence>
<dbReference type="Pfam" id="PF21090">
    <property type="entry name" value="P-loop_SecA"/>
    <property type="match status" value="2"/>
</dbReference>
<dbReference type="NCBIfam" id="NF006630">
    <property type="entry name" value="PRK09200.1"/>
    <property type="match status" value="1"/>
</dbReference>
<dbReference type="InterPro" id="IPR044722">
    <property type="entry name" value="SecA_SF2_C"/>
</dbReference>
<dbReference type="Pfam" id="PF01043">
    <property type="entry name" value="SecA_PP_bind"/>
    <property type="match status" value="1"/>
</dbReference>
<evidence type="ECO:0000256" key="7">
    <source>
        <dbReference type="ARBA" id="ARBA00022723"/>
    </source>
</evidence>
<dbReference type="GO" id="GO:0017038">
    <property type="term" value="P:protein import"/>
    <property type="evidence" value="ECO:0007669"/>
    <property type="project" value="InterPro"/>
</dbReference>
<comment type="catalytic activity">
    <reaction evidence="15">
        <text>ATP + H2O + cellular proteinSide 1 = ADP + phosphate + cellular proteinSide 2.</text>
        <dbReference type="EC" id="7.4.2.8"/>
    </reaction>
</comment>
<proteinExistence type="inferred from homology"/>
<dbReference type="Pfam" id="PF07517">
    <property type="entry name" value="SecA_DEAD"/>
    <property type="match status" value="1"/>
</dbReference>
<protein>
    <recommendedName>
        <fullName evidence="15 16">Protein translocase subunit SecA</fullName>
        <ecNumber evidence="15">7.4.2.8</ecNumber>
    </recommendedName>
</protein>
<evidence type="ECO:0000256" key="3">
    <source>
        <dbReference type="ARBA" id="ARBA00007650"/>
    </source>
</evidence>
<dbReference type="NCBIfam" id="NF009538">
    <property type="entry name" value="PRK12904.1"/>
    <property type="match status" value="1"/>
</dbReference>
<dbReference type="EMBL" id="MGIZ01000064">
    <property type="protein sequence ID" value="OGM96878.1"/>
    <property type="molecule type" value="Genomic_DNA"/>
</dbReference>
<dbReference type="PROSITE" id="PS51196">
    <property type="entry name" value="SECA_MOTOR_DEAD"/>
    <property type="match status" value="1"/>
</dbReference>
<keyword evidence="6 15" id="KW-0963">Cytoplasm</keyword>
<evidence type="ECO:0000313" key="21">
    <source>
        <dbReference type="Proteomes" id="UP000177594"/>
    </source>
</evidence>
<evidence type="ECO:0000259" key="19">
    <source>
        <dbReference type="PROSITE" id="PS51196"/>
    </source>
</evidence>
<dbReference type="SUPFAM" id="SSF52540">
    <property type="entry name" value="P-loop containing nucleoside triphosphate hydrolases"/>
    <property type="match status" value="2"/>
</dbReference>
<dbReference type="InterPro" id="IPR020937">
    <property type="entry name" value="SecA_CS"/>
</dbReference>
<keyword evidence="12 15" id="KW-1278">Translocase</keyword>